<gene>
    <name evidence="2" type="ORF">I79_020173</name>
</gene>
<sequence>MENKLPFYSHRLTKQKSMPNDQNDIGRCTIEAGRTFYRQFSSYSSMFDED</sequence>
<reference evidence="3" key="1">
    <citation type="journal article" date="2011" name="Nat. Biotechnol.">
        <title>The genomic sequence of the Chinese hamster ovary (CHO)-K1 cell line.</title>
        <authorList>
            <person name="Xu X."/>
            <person name="Nagarajan H."/>
            <person name="Lewis N.E."/>
            <person name="Pan S."/>
            <person name="Cai Z."/>
            <person name="Liu X."/>
            <person name="Chen W."/>
            <person name="Xie M."/>
            <person name="Wang W."/>
            <person name="Hammond S."/>
            <person name="Andersen M.R."/>
            <person name="Neff N."/>
            <person name="Passarelli B."/>
            <person name="Koh W."/>
            <person name="Fan H.C."/>
            <person name="Wang J."/>
            <person name="Gui Y."/>
            <person name="Lee K.H."/>
            <person name="Betenbaugh M.J."/>
            <person name="Quake S.R."/>
            <person name="Famili I."/>
            <person name="Palsson B.O."/>
            <person name="Wang J."/>
        </authorList>
    </citation>
    <scope>NUCLEOTIDE SEQUENCE [LARGE SCALE GENOMIC DNA]</scope>
    <source>
        <strain evidence="3">CHO K1 cell line</strain>
    </source>
</reference>
<name>G3I9D6_CRIGR</name>
<accession>G3I9D6</accession>
<feature type="region of interest" description="Disordered" evidence="1">
    <location>
        <begin position="1"/>
        <end position="25"/>
    </location>
</feature>
<evidence type="ECO:0000313" key="3">
    <source>
        <dbReference type="Proteomes" id="UP000001075"/>
    </source>
</evidence>
<proteinExistence type="predicted"/>
<evidence type="ECO:0000256" key="1">
    <source>
        <dbReference type="SAM" id="MobiDB-lite"/>
    </source>
</evidence>
<dbReference type="InParanoid" id="G3I9D6"/>
<dbReference type="Proteomes" id="UP000001075">
    <property type="component" value="Unassembled WGS sequence"/>
</dbReference>
<evidence type="ECO:0000313" key="2">
    <source>
        <dbReference type="EMBL" id="EGV92831.1"/>
    </source>
</evidence>
<dbReference type="EMBL" id="JH001593">
    <property type="protein sequence ID" value="EGV92831.1"/>
    <property type="molecule type" value="Genomic_DNA"/>
</dbReference>
<organism evidence="2 3">
    <name type="scientific">Cricetulus griseus</name>
    <name type="common">Chinese hamster</name>
    <name type="synonym">Cricetulus barabensis griseus</name>
    <dbReference type="NCBI Taxonomy" id="10029"/>
    <lineage>
        <taxon>Eukaryota</taxon>
        <taxon>Metazoa</taxon>
        <taxon>Chordata</taxon>
        <taxon>Craniata</taxon>
        <taxon>Vertebrata</taxon>
        <taxon>Euteleostomi</taxon>
        <taxon>Mammalia</taxon>
        <taxon>Eutheria</taxon>
        <taxon>Euarchontoglires</taxon>
        <taxon>Glires</taxon>
        <taxon>Rodentia</taxon>
        <taxon>Myomorpha</taxon>
        <taxon>Muroidea</taxon>
        <taxon>Cricetidae</taxon>
        <taxon>Cricetinae</taxon>
        <taxon>Cricetulus</taxon>
    </lineage>
</organism>
<protein>
    <submittedName>
        <fullName evidence="2">Uncharacterized protein</fullName>
    </submittedName>
</protein>
<dbReference type="AlphaFoldDB" id="G3I9D6"/>